<evidence type="ECO:0000256" key="2">
    <source>
        <dbReference type="ARBA" id="ARBA00022670"/>
    </source>
</evidence>
<dbReference type="PRINTS" id="PR00722">
    <property type="entry name" value="CHYMOTRYPSIN"/>
</dbReference>
<dbReference type="InterPro" id="IPR050430">
    <property type="entry name" value="Peptidase_S1"/>
</dbReference>
<dbReference type="OrthoDB" id="10059102at2759"/>
<evidence type="ECO:0000256" key="3">
    <source>
        <dbReference type="ARBA" id="ARBA00022801"/>
    </source>
</evidence>
<dbReference type="PROSITE" id="PS00134">
    <property type="entry name" value="TRYPSIN_HIS"/>
    <property type="match status" value="1"/>
</dbReference>
<keyword evidence="6" id="KW-1133">Transmembrane helix</keyword>
<dbReference type="GO" id="GO:0004252">
    <property type="term" value="F:serine-type endopeptidase activity"/>
    <property type="evidence" value="ECO:0007669"/>
    <property type="project" value="InterPro"/>
</dbReference>
<dbReference type="SMART" id="SM00020">
    <property type="entry name" value="Tryp_SPc"/>
    <property type="match status" value="1"/>
</dbReference>
<name>A0A8K0PBQ0_LADFU</name>
<comment type="similarity">
    <text evidence="1">Belongs to the peptidase S1 family.</text>
</comment>
<evidence type="ECO:0000313" key="8">
    <source>
        <dbReference type="EMBL" id="KAG8240412.1"/>
    </source>
</evidence>
<feature type="domain" description="Peptidase S1" evidence="7">
    <location>
        <begin position="57"/>
        <end position="288"/>
    </location>
</feature>
<keyword evidence="4" id="KW-0720">Serine protease</keyword>
<evidence type="ECO:0000256" key="6">
    <source>
        <dbReference type="SAM" id="Phobius"/>
    </source>
</evidence>
<dbReference type="CDD" id="cd00190">
    <property type="entry name" value="Tryp_SPc"/>
    <property type="match status" value="1"/>
</dbReference>
<evidence type="ECO:0000313" key="9">
    <source>
        <dbReference type="Proteomes" id="UP000792457"/>
    </source>
</evidence>
<dbReference type="PANTHER" id="PTHR24276">
    <property type="entry name" value="POLYSERASE-RELATED"/>
    <property type="match status" value="1"/>
</dbReference>
<keyword evidence="5" id="KW-1015">Disulfide bond</keyword>
<keyword evidence="6" id="KW-0812">Transmembrane</keyword>
<evidence type="ECO:0000259" key="7">
    <source>
        <dbReference type="PROSITE" id="PS50240"/>
    </source>
</evidence>
<dbReference type="PROSITE" id="PS50240">
    <property type="entry name" value="TRYPSIN_DOM"/>
    <property type="match status" value="1"/>
</dbReference>
<dbReference type="Gene3D" id="2.40.10.10">
    <property type="entry name" value="Trypsin-like serine proteases"/>
    <property type="match status" value="2"/>
</dbReference>
<evidence type="ECO:0000256" key="4">
    <source>
        <dbReference type="ARBA" id="ARBA00022825"/>
    </source>
</evidence>
<comment type="caution">
    <text evidence="8">The sequence shown here is derived from an EMBL/GenBank/DDBJ whole genome shotgun (WGS) entry which is preliminary data.</text>
</comment>
<organism evidence="8 9">
    <name type="scientific">Ladona fulva</name>
    <name type="common">Scarce chaser dragonfly</name>
    <name type="synonym">Libellula fulva</name>
    <dbReference type="NCBI Taxonomy" id="123851"/>
    <lineage>
        <taxon>Eukaryota</taxon>
        <taxon>Metazoa</taxon>
        <taxon>Ecdysozoa</taxon>
        <taxon>Arthropoda</taxon>
        <taxon>Hexapoda</taxon>
        <taxon>Insecta</taxon>
        <taxon>Pterygota</taxon>
        <taxon>Palaeoptera</taxon>
        <taxon>Odonata</taxon>
        <taxon>Epiprocta</taxon>
        <taxon>Anisoptera</taxon>
        <taxon>Libelluloidea</taxon>
        <taxon>Libellulidae</taxon>
        <taxon>Ladona</taxon>
    </lineage>
</organism>
<evidence type="ECO:0000256" key="1">
    <source>
        <dbReference type="ARBA" id="ARBA00007664"/>
    </source>
</evidence>
<dbReference type="Proteomes" id="UP000792457">
    <property type="component" value="Unassembled WGS sequence"/>
</dbReference>
<accession>A0A8K0PBQ0</accession>
<dbReference type="PANTHER" id="PTHR24276:SF91">
    <property type="entry name" value="AT26814P-RELATED"/>
    <property type="match status" value="1"/>
</dbReference>
<sequence>MELSLRYFVYKCEGFLKKTAAARYISTMLRFFIFSCLVVCAFGGVTNLRRPRFDGRIVGGEGARIEDYPHQLSLLHNGFHLCGASVISENFAMTAAHCTDGRYVSDMKVRAGSDQINSGGTVHDIEEVIQNEKYSNQQLDYDISLLRVSQPFVYSSTVQPIGLPPPAGPGEDIPDNSAVDVSGWGSTYEGGALPEQLQHVIVHTVNMAECEKSYGRLSDVYEKTLNLTCPICLIITTFAFQGDSGGPLISGGIQYGIVSFGYGCATAGYPGVYARVAAFRDWIKQHSGL</sequence>
<dbReference type="GO" id="GO:0006508">
    <property type="term" value="P:proteolysis"/>
    <property type="evidence" value="ECO:0007669"/>
    <property type="project" value="UniProtKB-KW"/>
</dbReference>
<dbReference type="InterPro" id="IPR001254">
    <property type="entry name" value="Trypsin_dom"/>
</dbReference>
<dbReference type="InterPro" id="IPR009003">
    <property type="entry name" value="Peptidase_S1_PA"/>
</dbReference>
<keyword evidence="9" id="KW-1185">Reference proteome</keyword>
<dbReference type="EMBL" id="KZ312452">
    <property type="protein sequence ID" value="KAG8240412.1"/>
    <property type="molecule type" value="Genomic_DNA"/>
</dbReference>
<evidence type="ECO:0000256" key="5">
    <source>
        <dbReference type="ARBA" id="ARBA00023157"/>
    </source>
</evidence>
<dbReference type="InterPro" id="IPR043504">
    <property type="entry name" value="Peptidase_S1_PA_chymotrypsin"/>
</dbReference>
<dbReference type="FunFam" id="2.40.10.10:FF:000034">
    <property type="entry name" value="Eupolytin"/>
    <property type="match status" value="1"/>
</dbReference>
<protein>
    <recommendedName>
        <fullName evidence="7">Peptidase S1 domain-containing protein</fullName>
    </recommendedName>
</protein>
<reference evidence="8" key="2">
    <citation type="submission" date="2017-10" db="EMBL/GenBank/DDBJ databases">
        <title>Ladona fulva Genome sequencing and assembly.</title>
        <authorList>
            <person name="Murali S."/>
            <person name="Richards S."/>
            <person name="Bandaranaike D."/>
            <person name="Bellair M."/>
            <person name="Blankenburg K."/>
            <person name="Chao H."/>
            <person name="Dinh H."/>
            <person name="Doddapaneni H."/>
            <person name="Dugan-Rocha S."/>
            <person name="Elkadiri S."/>
            <person name="Gnanaolivu R."/>
            <person name="Hernandez B."/>
            <person name="Skinner E."/>
            <person name="Javaid M."/>
            <person name="Lee S."/>
            <person name="Li M."/>
            <person name="Ming W."/>
            <person name="Munidasa M."/>
            <person name="Muniz J."/>
            <person name="Nguyen L."/>
            <person name="Hughes D."/>
            <person name="Osuji N."/>
            <person name="Pu L.-L."/>
            <person name="Puazo M."/>
            <person name="Qu C."/>
            <person name="Quiroz J."/>
            <person name="Raj R."/>
            <person name="Weissenberger G."/>
            <person name="Xin Y."/>
            <person name="Zou X."/>
            <person name="Han Y."/>
            <person name="Worley K."/>
            <person name="Muzny D."/>
            <person name="Gibbs R."/>
        </authorList>
    </citation>
    <scope>NUCLEOTIDE SEQUENCE</scope>
    <source>
        <strain evidence="8">Sampled in the wild</strain>
    </source>
</reference>
<gene>
    <name evidence="8" type="ORF">J437_LFUL003126</name>
</gene>
<feature type="transmembrane region" description="Helical" evidence="6">
    <location>
        <begin position="28"/>
        <end position="48"/>
    </location>
</feature>
<dbReference type="AlphaFoldDB" id="A0A8K0PBQ0"/>
<keyword evidence="6" id="KW-0472">Membrane</keyword>
<keyword evidence="2" id="KW-0645">Protease</keyword>
<dbReference type="Pfam" id="PF00089">
    <property type="entry name" value="Trypsin"/>
    <property type="match status" value="1"/>
</dbReference>
<dbReference type="SUPFAM" id="SSF50494">
    <property type="entry name" value="Trypsin-like serine proteases"/>
    <property type="match status" value="1"/>
</dbReference>
<dbReference type="InterPro" id="IPR018114">
    <property type="entry name" value="TRYPSIN_HIS"/>
</dbReference>
<reference evidence="8" key="1">
    <citation type="submission" date="2013-04" db="EMBL/GenBank/DDBJ databases">
        <authorList>
            <person name="Qu J."/>
            <person name="Murali S.C."/>
            <person name="Bandaranaike D."/>
            <person name="Bellair M."/>
            <person name="Blankenburg K."/>
            <person name="Chao H."/>
            <person name="Dinh H."/>
            <person name="Doddapaneni H."/>
            <person name="Downs B."/>
            <person name="Dugan-Rocha S."/>
            <person name="Elkadiri S."/>
            <person name="Gnanaolivu R.D."/>
            <person name="Hernandez B."/>
            <person name="Javaid M."/>
            <person name="Jayaseelan J.C."/>
            <person name="Lee S."/>
            <person name="Li M."/>
            <person name="Ming W."/>
            <person name="Munidasa M."/>
            <person name="Muniz J."/>
            <person name="Nguyen L."/>
            <person name="Ongeri F."/>
            <person name="Osuji N."/>
            <person name="Pu L.-L."/>
            <person name="Puazo M."/>
            <person name="Qu C."/>
            <person name="Quiroz J."/>
            <person name="Raj R."/>
            <person name="Weissenberger G."/>
            <person name="Xin Y."/>
            <person name="Zou X."/>
            <person name="Han Y."/>
            <person name="Richards S."/>
            <person name="Worley K."/>
            <person name="Muzny D."/>
            <person name="Gibbs R."/>
        </authorList>
    </citation>
    <scope>NUCLEOTIDE SEQUENCE</scope>
    <source>
        <strain evidence="8">Sampled in the wild</strain>
    </source>
</reference>
<keyword evidence="3" id="KW-0378">Hydrolase</keyword>
<dbReference type="InterPro" id="IPR001314">
    <property type="entry name" value="Peptidase_S1A"/>
</dbReference>
<proteinExistence type="inferred from homology"/>